<name>A0ABS0WGQ9_9ALTE</name>
<evidence type="ECO:0000313" key="2">
    <source>
        <dbReference type="Proteomes" id="UP000649232"/>
    </source>
</evidence>
<dbReference type="Proteomes" id="UP000649232">
    <property type="component" value="Unassembled WGS sequence"/>
</dbReference>
<organism evidence="1 2">
    <name type="scientific">Paraglaciecola chathamensis</name>
    <dbReference type="NCBI Taxonomy" id="368405"/>
    <lineage>
        <taxon>Bacteria</taxon>
        <taxon>Pseudomonadati</taxon>
        <taxon>Pseudomonadota</taxon>
        <taxon>Gammaproteobacteria</taxon>
        <taxon>Alteromonadales</taxon>
        <taxon>Alteromonadaceae</taxon>
        <taxon>Paraglaciecola</taxon>
    </lineage>
</organism>
<reference evidence="1 2" key="1">
    <citation type="submission" date="2020-12" db="EMBL/GenBank/DDBJ databases">
        <title>Draft genome sequences of nine environmental bacterial isolates colonizing plastic.</title>
        <authorList>
            <person name="Borre I."/>
            <person name="Sonnenschein E.C."/>
        </authorList>
    </citation>
    <scope>NUCLEOTIDE SEQUENCE [LARGE SCALE GENOMIC DNA]</scope>
    <source>
        <strain evidence="1 2">IB30</strain>
    </source>
</reference>
<proteinExistence type="predicted"/>
<dbReference type="EMBL" id="JAEILT010000022">
    <property type="protein sequence ID" value="MBJ2137631.1"/>
    <property type="molecule type" value="Genomic_DNA"/>
</dbReference>
<evidence type="ECO:0000313" key="1">
    <source>
        <dbReference type="EMBL" id="MBJ2137631.1"/>
    </source>
</evidence>
<dbReference type="Gene3D" id="2.40.30.10">
    <property type="entry name" value="Translation factors"/>
    <property type="match status" value="1"/>
</dbReference>
<dbReference type="RefSeq" id="WP_198825182.1">
    <property type="nucleotide sequence ID" value="NZ_JAEILT010000022.1"/>
</dbReference>
<comment type="caution">
    <text evidence="1">The sequence shown here is derived from an EMBL/GenBank/DDBJ whole genome shotgun (WGS) entry which is preliminary data.</text>
</comment>
<gene>
    <name evidence="1" type="ORF">JEU11_14310</name>
</gene>
<protein>
    <submittedName>
        <fullName evidence="1">Siderophore-interacting protein</fullName>
    </submittedName>
</protein>
<accession>A0ABS0WGQ9</accession>
<sequence>MATRPAPRNLVVINSRYITPNMLRITLGGEEMSDFPADQDSA</sequence>